<dbReference type="AlphaFoldDB" id="X1UMC3"/>
<evidence type="ECO:0000313" key="1">
    <source>
        <dbReference type="EMBL" id="GAJ18679.1"/>
    </source>
</evidence>
<gene>
    <name evidence="1" type="ORF">S12H4_59815</name>
</gene>
<feature type="non-terminal residue" evidence="1">
    <location>
        <position position="1"/>
    </location>
</feature>
<comment type="caution">
    <text evidence="1">The sequence shown here is derived from an EMBL/GenBank/DDBJ whole genome shotgun (WGS) entry which is preliminary data.</text>
</comment>
<protein>
    <submittedName>
        <fullName evidence="1">Uncharacterized protein</fullName>
    </submittedName>
</protein>
<accession>X1UMC3</accession>
<reference evidence="1" key="1">
    <citation type="journal article" date="2014" name="Front. Microbiol.">
        <title>High frequency of phylogenetically diverse reductive dehalogenase-homologous genes in deep subseafloor sedimentary metagenomes.</title>
        <authorList>
            <person name="Kawai M."/>
            <person name="Futagami T."/>
            <person name="Toyoda A."/>
            <person name="Takaki Y."/>
            <person name="Nishi S."/>
            <person name="Hori S."/>
            <person name="Arai W."/>
            <person name="Tsubouchi T."/>
            <person name="Morono Y."/>
            <person name="Uchiyama I."/>
            <person name="Ito T."/>
            <person name="Fujiyama A."/>
            <person name="Inagaki F."/>
            <person name="Takami H."/>
        </authorList>
    </citation>
    <scope>NUCLEOTIDE SEQUENCE</scope>
    <source>
        <strain evidence="1">Expedition CK06-06</strain>
    </source>
</reference>
<sequence length="76" mass="8469">IEDAMKVVRTELYDFTIVLSEKEFKRIAAIATKLELSMEQAFAEIVGMGITDFDNIKVGKESKDVVDRQGKGMGRG</sequence>
<proteinExistence type="predicted"/>
<dbReference type="EMBL" id="BARW01039201">
    <property type="protein sequence ID" value="GAJ18679.1"/>
    <property type="molecule type" value="Genomic_DNA"/>
</dbReference>
<name>X1UMC3_9ZZZZ</name>
<organism evidence="1">
    <name type="scientific">marine sediment metagenome</name>
    <dbReference type="NCBI Taxonomy" id="412755"/>
    <lineage>
        <taxon>unclassified sequences</taxon>
        <taxon>metagenomes</taxon>
        <taxon>ecological metagenomes</taxon>
    </lineage>
</organism>